<evidence type="ECO:0000313" key="2">
    <source>
        <dbReference type="EMBL" id="KAF6748256.1"/>
    </source>
</evidence>
<accession>A0A8H6HKS9</accession>
<reference evidence="2 3" key="1">
    <citation type="submission" date="2020-07" db="EMBL/GenBank/DDBJ databases">
        <title>Comparative genomics of pyrophilous fungi reveals a link between fire events and developmental genes.</title>
        <authorList>
            <consortium name="DOE Joint Genome Institute"/>
            <person name="Steindorff A.S."/>
            <person name="Carver A."/>
            <person name="Calhoun S."/>
            <person name="Stillman K."/>
            <person name="Liu H."/>
            <person name="Lipzen A."/>
            <person name="Pangilinan J."/>
            <person name="Labutti K."/>
            <person name="Bruns T.D."/>
            <person name="Grigoriev I.V."/>
        </authorList>
    </citation>
    <scope>NUCLEOTIDE SEQUENCE [LARGE SCALE GENOMIC DNA]</scope>
    <source>
        <strain evidence="2 3">CBS 144469</strain>
    </source>
</reference>
<organism evidence="2 3">
    <name type="scientific">Ephemerocybe angulata</name>
    <dbReference type="NCBI Taxonomy" id="980116"/>
    <lineage>
        <taxon>Eukaryota</taxon>
        <taxon>Fungi</taxon>
        <taxon>Dikarya</taxon>
        <taxon>Basidiomycota</taxon>
        <taxon>Agaricomycotina</taxon>
        <taxon>Agaricomycetes</taxon>
        <taxon>Agaricomycetidae</taxon>
        <taxon>Agaricales</taxon>
        <taxon>Agaricineae</taxon>
        <taxon>Psathyrellaceae</taxon>
        <taxon>Ephemerocybe</taxon>
    </lineage>
</organism>
<evidence type="ECO:0000256" key="1">
    <source>
        <dbReference type="SAM" id="MobiDB-lite"/>
    </source>
</evidence>
<dbReference type="EMBL" id="JACGCI010000073">
    <property type="protein sequence ID" value="KAF6748256.1"/>
    <property type="molecule type" value="Genomic_DNA"/>
</dbReference>
<evidence type="ECO:0000313" key="3">
    <source>
        <dbReference type="Proteomes" id="UP000521943"/>
    </source>
</evidence>
<dbReference type="Proteomes" id="UP000521943">
    <property type="component" value="Unassembled WGS sequence"/>
</dbReference>
<dbReference type="AlphaFoldDB" id="A0A8H6HKS9"/>
<feature type="region of interest" description="Disordered" evidence="1">
    <location>
        <begin position="68"/>
        <end position="91"/>
    </location>
</feature>
<proteinExistence type="predicted"/>
<sequence length="182" mass="20139">MRTASPVKLRRQPKVHRTRACEWESSRRNEARDGADTFRLVAIYSGHPILSHTCELDAPQAKRQISANTAPIWKSTPARSAKTPPTPKPPATCDFRTLWALSAPNDARCRPRLNLRPHLSRPVQLPTTSDSSPPPTPDGQPSQNQGHGRTQPQQLQHETLGFVMLVVGCFGRRDGNTGLEAD</sequence>
<gene>
    <name evidence="2" type="ORF">DFP72DRAFT_917395</name>
</gene>
<name>A0A8H6HKS9_9AGAR</name>
<comment type="caution">
    <text evidence="2">The sequence shown here is derived from an EMBL/GenBank/DDBJ whole genome shotgun (WGS) entry which is preliminary data.</text>
</comment>
<protein>
    <submittedName>
        <fullName evidence="2">Uncharacterized protein</fullName>
    </submittedName>
</protein>
<keyword evidence="3" id="KW-1185">Reference proteome</keyword>
<feature type="region of interest" description="Disordered" evidence="1">
    <location>
        <begin position="111"/>
        <end position="153"/>
    </location>
</feature>
<feature type="compositionally biased region" description="Polar residues" evidence="1">
    <location>
        <begin position="139"/>
        <end position="153"/>
    </location>
</feature>